<dbReference type="RefSeq" id="WP_185986158.1">
    <property type="nucleotide sequence ID" value="NZ_BAAALZ010000002.1"/>
</dbReference>
<keyword evidence="2" id="KW-1185">Reference proteome</keyword>
<evidence type="ECO:0000313" key="1">
    <source>
        <dbReference type="EMBL" id="NYD25749.1"/>
    </source>
</evidence>
<comment type="caution">
    <text evidence="1">The sequence shown here is derived from an EMBL/GenBank/DDBJ whole genome shotgun (WGS) entry which is preliminary data.</text>
</comment>
<dbReference type="AlphaFoldDB" id="A0A852R5L2"/>
<accession>A0A852R5L2</accession>
<sequence length="53" mass="5475">MIESTVMSADLPSSGLGITLKPEAAEDDAQRIAECLRNALTSGEITISRPTGG</sequence>
<reference evidence="1 2" key="1">
    <citation type="submission" date="2020-07" db="EMBL/GenBank/DDBJ databases">
        <title>Sequencing the genomes of 1000 actinobacteria strains.</title>
        <authorList>
            <person name="Klenk H.-P."/>
        </authorList>
    </citation>
    <scope>NUCLEOTIDE SEQUENCE [LARGE SCALE GENOMIC DNA]</scope>
    <source>
        <strain evidence="1 2">DSM 17380</strain>
    </source>
</reference>
<name>A0A852R5L2_9MICO</name>
<dbReference type="EMBL" id="JACCBD010000001">
    <property type="protein sequence ID" value="NYD25749.1"/>
    <property type="molecule type" value="Genomic_DNA"/>
</dbReference>
<proteinExistence type="predicted"/>
<gene>
    <name evidence="1" type="ORF">BJ960_000552</name>
</gene>
<evidence type="ECO:0000313" key="2">
    <source>
        <dbReference type="Proteomes" id="UP000586095"/>
    </source>
</evidence>
<protein>
    <submittedName>
        <fullName evidence="1">Uncharacterized protein</fullName>
    </submittedName>
</protein>
<dbReference type="Proteomes" id="UP000586095">
    <property type="component" value="Unassembled WGS sequence"/>
</dbReference>
<organism evidence="1 2">
    <name type="scientific">Leucobacter aridicollis</name>
    <dbReference type="NCBI Taxonomy" id="283878"/>
    <lineage>
        <taxon>Bacteria</taxon>
        <taxon>Bacillati</taxon>
        <taxon>Actinomycetota</taxon>
        <taxon>Actinomycetes</taxon>
        <taxon>Micrococcales</taxon>
        <taxon>Microbacteriaceae</taxon>
        <taxon>Leucobacter</taxon>
    </lineage>
</organism>